<dbReference type="RefSeq" id="WP_133190533.1">
    <property type="nucleotide sequence ID" value="NZ_SMOD01000070.1"/>
</dbReference>
<organism evidence="2 3">
    <name type="scientific">Paraburkholderia guartelaensis</name>
    <dbReference type="NCBI Taxonomy" id="2546446"/>
    <lineage>
        <taxon>Bacteria</taxon>
        <taxon>Pseudomonadati</taxon>
        <taxon>Pseudomonadota</taxon>
        <taxon>Betaproteobacteria</taxon>
        <taxon>Burkholderiales</taxon>
        <taxon>Burkholderiaceae</taxon>
        <taxon>Paraburkholderia</taxon>
    </lineage>
</organism>
<comment type="caution">
    <text evidence="2">The sequence shown here is derived from an EMBL/GenBank/DDBJ whole genome shotgun (WGS) entry which is preliminary data.</text>
</comment>
<gene>
    <name evidence="2" type="ORF">E1N52_40690</name>
</gene>
<evidence type="ECO:0000313" key="2">
    <source>
        <dbReference type="EMBL" id="TDG02229.1"/>
    </source>
</evidence>
<reference evidence="2 3" key="1">
    <citation type="submission" date="2019-03" db="EMBL/GenBank/DDBJ databases">
        <title>Paraburkholderia sp. isolated from native Mimosa gymnas in Guartela State Park, Brazil.</title>
        <authorList>
            <person name="Paulitsch F."/>
            <person name="Hungria M."/>
            <person name="Delamuta J.R.M."/>
            <person name="Ribeiro R.A."/>
            <person name="Dall'Agnol R."/>
            <person name="Silva J.S.B."/>
        </authorList>
    </citation>
    <scope>NUCLEOTIDE SEQUENCE [LARGE SCALE GENOMIC DNA]</scope>
    <source>
        <strain evidence="2 3">CNPSo 3008</strain>
    </source>
</reference>
<dbReference type="EMBL" id="SMOD01000070">
    <property type="protein sequence ID" value="TDG02229.1"/>
    <property type="molecule type" value="Genomic_DNA"/>
</dbReference>
<accession>A0A4R5L365</accession>
<dbReference type="InterPro" id="IPR056078">
    <property type="entry name" value="DUF7661"/>
</dbReference>
<sequence>MPEEYRFDVFGRAIAVARKAEVWTVFDIGEEGKRRRADIQIPAFIAADELLQYLDDIFHESATPARPCVRVLPDGRRVPPPSAE</sequence>
<dbReference type="Proteomes" id="UP000295606">
    <property type="component" value="Unassembled WGS sequence"/>
</dbReference>
<dbReference type="Pfam" id="PF24697">
    <property type="entry name" value="DUF7661"/>
    <property type="match status" value="1"/>
</dbReference>
<evidence type="ECO:0000259" key="1">
    <source>
        <dbReference type="Pfam" id="PF24697"/>
    </source>
</evidence>
<feature type="domain" description="DUF7661" evidence="1">
    <location>
        <begin position="4"/>
        <end position="70"/>
    </location>
</feature>
<protein>
    <recommendedName>
        <fullName evidence="1">DUF7661 domain-containing protein</fullName>
    </recommendedName>
</protein>
<dbReference type="AlphaFoldDB" id="A0A4R5L365"/>
<proteinExistence type="predicted"/>
<name>A0A4R5L365_9BURK</name>
<evidence type="ECO:0000313" key="3">
    <source>
        <dbReference type="Proteomes" id="UP000295606"/>
    </source>
</evidence>
<dbReference type="OrthoDB" id="8592593at2"/>